<dbReference type="AlphaFoldDB" id="A0A212RS14"/>
<dbReference type="CDD" id="cd06261">
    <property type="entry name" value="TM_PBP2"/>
    <property type="match status" value="1"/>
</dbReference>
<dbReference type="PROSITE" id="PS50928">
    <property type="entry name" value="ABC_TM1"/>
    <property type="match status" value="1"/>
</dbReference>
<feature type="transmembrane region" description="Helical" evidence="7">
    <location>
        <begin position="35"/>
        <end position="58"/>
    </location>
</feature>
<evidence type="ECO:0000313" key="10">
    <source>
        <dbReference type="Proteomes" id="UP000197065"/>
    </source>
</evidence>
<dbReference type="InterPro" id="IPR035906">
    <property type="entry name" value="MetI-like_sf"/>
</dbReference>
<evidence type="ECO:0000256" key="4">
    <source>
        <dbReference type="ARBA" id="ARBA00022692"/>
    </source>
</evidence>
<dbReference type="RefSeq" id="WP_243389911.1">
    <property type="nucleotide sequence ID" value="NZ_FYEH01000013.1"/>
</dbReference>
<dbReference type="Proteomes" id="UP000197065">
    <property type="component" value="Unassembled WGS sequence"/>
</dbReference>
<dbReference type="PANTHER" id="PTHR43386:SF25">
    <property type="entry name" value="PEPTIDE ABC TRANSPORTER PERMEASE PROTEIN"/>
    <property type="match status" value="1"/>
</dbReference>
<evidence type="ECO:0000256" key="2">
    <source>
        <dbReference type="ARBA" id="ARBA00022448"/>
    </source>
</evidence>
<dbReference type="Gene3D" id="1.10.3720.10">
    <property type="entry name" value="MetI-like"/>
    <property type="match status" value="1"/>
</dbReference>
<dbReference type="InterPro" id="IPR000515">
    <property type="entry name" value="MetI-like"/>
</dbReference>
<evidence type="ECO:0000256" key="3">
    <source>
        <dbReference type="ARBA" id="ARBA00022475"/>
    </source>
</evidence>
<keyword evidence="6 7" id="KW-0472">Membrane</keyword>
<evidence type="ECO:0000259" key="8">
    <source>
        <dbReference type="PROSITE" id="PS50928"/>
    </source>
</evidence>
<keyword evidence="2 7" id="KW-0813">Transport</keyword>
<protein>
    <submittedName>
        <fullName evidence="9">Peptide/nickel transport system permease protein</fullName>
    </submittedName>
</protein>
<keyword evidence="10" id="KW-1185">Reference proteome</keyword>
<proteinExistence type="inferred from homology"/>
<dbReference type="Pfam" id="PF00528">
    <property type="entry name" value="BPD_transp_1"/>
    <property type="match status" value="1"/>
</dbReference>
<dbReference type="GO" id="GO:0055085">
    <property type="term" value="P:transmembrane transport"/>
    <property type="evidence" value="ECO:0007669"/>
    <property type="project" value="InterPro"/>
</dbReference>
<dbReference type="EMBL" id="FYEH01000013">
    <property type="protein sequence ID" value="SNB75371.1"/>
    <property type="molecule type" value="Genomic_DNA"/>
</dbReference>
<comment type="similarity">
    <text evidence="7">Belongs to the binding-protein-dependent transport system permease family.</text>
</comment>
<feature type="transmembrane region" description="Helical" evidence="7">
    <location>
        <begin position="226"/>
        <end position="244"/>
    </location>
</feature>
<evidence type="ECO:0000313" key="9">
    <source>
        <dbReference type="EMBL" id="SNB75371.1"/>
    </source>
</evidence>
<feature type="domain" description="ABC transmembrane type-1" evidence="8">
    <location>
        <begin position="97"/>
        <end position="287"/>
    </location>
</feature>
<accession>A0A212RS14</accession>
<feature type="transmembrane region" description="Helical" evidence="7">
    <location>
        <begin position="137"/>
        <end position="156"/>
    </location>
</feature>
<feature type="transmembrane region" description="Helical" evidence="7">
    <location>
        <begin position="264"/>
        <end position="287"/>
    </location>
</feature>
<dbReference type="InterPro" id="IPR050366">
    <property type="entry name" value="BP-dependent_transpt_permease"/>
</dbReference>
<keyword evidence="3" id="KW-1003">Cell membrane</keyword>
<evidence type="ECO:0000256" key="5">
    <source>
        <dbReference type="ARBA" id="ARBA00022989"/>
    </source>
</evidence>
<keyword evidence="5 7" id="KW-1133">Transmembrane helix</keyword>
<feature type="transmembrane region" description="Helical" evidence="7">
    <location>
        <begin position="100"/>
        <end position="125"/>
    </location>
</feature>
<organism evidence="9 10">
    <name type="scientific">Arboricoccus pini</name>
    <dbReference type="NCBI Taxonomy" id="1963835"/>
    <lineage>
        <taxon>Bacteria</taxon>
        <taxon>Pseudomonadati</taxon>
        <taxon>Pseudomonadota</taxon>
        <taxon>Alphaproteobacteria</taxon>
        <taxon>Geminicoccales</taxon>
        <taxon>Geminicoccaceae</taxon>
        <taxon>Arboricoccus</taxon>
    </lineage>
</organism>
<dbReference type="GO" id="GO:0005886">
    <property type="term" value="C:plasma membrane"/>
    <property type="evidence" value="ECO:0007669"/>
    <property type="project" value="UniProtKB-SubCell"/>
</dbReference>
<reference evidence="9 10" key="1">
    <citation type="submission" date="2017-06" db="EMBL/GenBank/DDBJ databases">
        <authorList>
            <person name="Kim H.J."/>
            <person name="Triplett B.A."/>
        </authorList>
    </citation>
    <scope>NUCLEOTIDE SEQUENCE [LARGE SCALE GENOMIC DNA]</scope>
    <source>
        <strain evidence="9 10">B29T1</strain>
    </source>
</reference>
<gene>
    <name evidence="9" type="ORF">SAMN07250955_11328</name>
</gene>
<keyword evidence="4 7" id="KW-0812">Transmembrane</keyword>
<feature type="transmembrane region" description="Helical" evidence="7">
    <location>
        <begin position="162"/>
        <end position="179"/>
    </location>
</feature>
<dbReference type="SUPFAM" id="SSF161098">
    <property type="entry name" value="MetI-like"/>
    <property type="match status" value="1"/>
</dbReference>
<dbReference type="PANTHER" id="PTHR43386">
    <property type="entry name" value="OLIGOPEPTIDE TRANSPORT SYSTEM PERMEASE PROTEIN APPC"/>
    <property type="match status" value="1"/>
</dbReference>
<evidence type="ECO:0000256" key="6">
    <source>
        <dbReference type="ARBA" id="ARBA00023136"/>
    </source>
</evidence>
<sequence length="296" mass="31478">MTAQTTMLDAEPGSTPIVFEEPRIRSRWSLLFRSGTFWVGAIITGFWACCAIFGPWVVPLDPFADDLMNTLGPPDALHWFGTDQLGRDVFSRVIVGARDILTIAPLATIVGTICGTIVGLVTGYFGGIVDMLVSRVIEVMVALPLIVVALLVLVALGPSTPAVIVVIGLVFTPLIGRTVRAAVQSERDLDYVDAAQIRGENALHIMFVEILPNVLPPILVEMTVRLGYAIFFVASLSFLGFGIQPPSPDWGLAISENYGVIAGGYWWTVAFAAGATGSLVVGVNLLAEGIHGALTG</sequence>
<comment type="subcellular location">
    <subcellularLocation>
        <location evidence="1 7">Cell membrane</location>
        <topology evidence="1 7">Multi-pass membrane protein</topology>
    </subcellularLocation>
</comment>
<name>A0A212RS14_9PROT</name>
<evidence type="ECO:0000256" key="1">
    <source>
        <dbReference type="ARBA" id="ARBA00004651"/>
    </source>
</evidence>
<evidence type="ECO:0000256" key="7">
    <source>
        <dbReference type="RuleBase" id="RU363032"/>
    </source>
</evidence>